<comment type="caution">
    <text evidence="4">The sequence shown here is derived from an EMBL/GenBank/DDBJ whole genome shotgun (WGS) entry which is preliminary data.</text>
</comment>
<evidence type="ECO:0000313" key="5">
    <source>
        <dbReference type="Proteomes" id="UP001165667"/>
    </source>
</evidence>
<sequence>MRHGKILVVEDDPMLRMDATLLFEEAGFDVAEFDSADDALAYVWDCTEEVAAIFTDVEMLGSASGFDLAAIVISAWPHIAVLVTSGFHSDAPDDLPSRARFIPKPWHPAEVLGFVKGNVSHH</sequence>
<dbReference type="SMART" id="SM00448">
    <property type="entry name" value="REC"/>
    <property type="match status" value="1"/>
</dbReference>
<dbReference type="Proteomes" id="UP001165667">
    <property type="component" value="Unassembled WGS sequence"/>
</dbReference>
<dbReference type="InterPro" id="IPR050595">
    <property type="entry name" value="Bact_response_regulator"/>
</dbReference>
<evidence type="ECO:0000256" key="2">
    <source>
        <dbReference type="PROSITE-ProRule" id="PRU00169"/>
    </source>
</evidence>
<dbReference type="SUPFAM" id="SSF52172">
    <property type="entry name" value="CheY-like"/>
    <property type="match status" value="1"/>
</dbReference>
<feature type="domain" description="Response regulatory" evidence="3">
    <location>
        <begin position="5"/>
        <end position="119"/>
    </location>
</feature>
<dbReference type="RefSeq" id="WP_282586895.1">
    <property type="nucleotide sequence ID" value="NZ_JAMOIM010000016.1"/>
</dbReference>
<evidence type="ECO:0000313" key="4">
    <source>
        <dbReference type="EMBL" id="MCW6510517.1"/>
    </source>
</evidence>
<name>A0AA42CPK8_9HYPH</name>
<evidence type="ECO:0000259" key="3">
    <source>
        <dbReference type="PROSITE" id="PS50110"/>
    </source>
</evidence>
<gene>
    <name evidence="4" type="ORF">M8523_21090</name>
</gene>
<dbReference type="PROSITE" id="PS50110">
    <property type="entry name" value="RESPONSE_REGULATORY"/>
    <property type="match status" value="1"/>
</dbReference>
<keyword evidence="5" id="KW-1185">Reference proteome</keyword>
<dbReference type="EMBL" id="JAMOIM010000016">
    <property type="protein sequence ID" value="MCW6510517.1"/>
    <property type="molecule type" value="Genomic_DNA"/>
</dbReference>
<dbReference type="AlphaFoldDB" id="A0AA42CPK8"/>
<keyword evidence="1 2" id="KW-0597">Phosphoprotein</keyword>
<reference evidence="4" key="1">
    <citation type="submission" date="2022-05" db="EMBL/GenBank/DDBJ databases">
        <authorList>
            <person name="Pankratov T."/>
        </authorList>
    </citation>
    <scope>NUCLEOTIDE SEQUENCE</scope>
    <source>
        <strain evidence="4">BP6-180914</strain>
    </source>
</reference>
<dbReference type="InterPro" id="IPR011006">
    <property type="entry name" value="CheY-like_superfamily"/>
</dbReference>
<protein>
    <submittedName>
        <fullName evidence="4">Response regulator</fullName>
    </submittedName>
</protein>
<organism evidence="4 5">
    <name type="scientific">Lichenifustis flavocetrariae</name>
    <dbReference type="NCBI Taxonomy" id="2949735"/>
    <lineage>
        <taxon>Bacteria</taxon>
        <taxon>Pseudomonadati</taxon>
        <taxon>Pseudomonadota</taxon>
        <taxon>Alphaproteobacteria</taxon>
        <taxon>Hyphomicrobiales</taxon>
        <taxon>Lichenihabitantaceae</taxon>
        <taxon>Lichenifustis</taxon>
    </lineage>
</organism>
<dbReference type="GO" id="GO:0000160">
    <property type="term" value="P:phosphorelay signal transduction system"/>
    <property type="evidence" value="ECO:0007669"/>
    <property type="project" value="InterPro"/>
</dbReference>
<evidence type="ECO:0000256" key="1">
    <source>
        <dbReference type="ARBA" id="ARBA00022553"/>
    </source>
</evidence>
<dbReference type="Pfam" id="PF00072">
    <property type="entry name" value="Response_reg"/>
    <property type="match status" value="1"/>
</dbReference>
<dbReference type="Gene3D" id="3.40.50.2300">
    <property type="match status" value="1"/>
</dbReference>
<proteinExistence type="predicted"/>
<dbReference type="PANTHER" id="PTHR44591">
    <property type="entry name" value="STRESS RESPONSE REGULATOR PROTEIN 1"/>
    <property type="match status" value="1"/>
</dbReference>
<feature type="modified residue" description="4-aspartylphosphate" evidence="2">
    <location>
        <position position="56"/>
    </location>
</feature>
<dbReference type="PANTHER" id="PTHR44591:SF21">
    <property type="entry name" value="TWO-COMPONENT RESPONSE REGULATOR"/>
    <property type="match status" value="1"/>
</dbReference>
<accession>A0AA42CPK8</accession>
<dbReference type="InterPro" id="IPR001789">
    <property type="entry name" value="Sig_transdc_resp-reg_receiver"/>
</dbReference>